<gene>
    <name evidence="2" type="primary">PLESTBF000338</name>
    <name evidence="2" type="ORF">PLESTB_000665100</name>
</gene>
<organism evidence="2 3">
    <name type="scientific">Pleodorina starrii</name>
    <dbReference type="NCBI Taxonomy" id="330485"/>
    <lineage>
        <taxon>Eukaryota</taxon>
        <taxon>Viridiplantae</taxon>
        <taxon>Chlorophyta</taxon>
        <taxon>core chlorophytes</taxon>
        <taxon>Chlorophyceae</taxon>
        <taxon>CS clade</taxon>
        <taxon>Chlamydomonadales</taxon>
        <taxon>Volvocaceae</taxon>
        <taxon>Pleodorina</taxon>
    </lineage>
</organism>
<evidence type="ECO:0000313" key="3">
    <source>
        <dbReference type="Proteomes" id="UP001165080"/>
    </source>
</evidence>
<evidence type="ECO:0000256" key="1">
    <source>
        <dbReference type="SAM" id="MobiDB-lite"/>
    </source>
</evidence>
<protein>
    <submittedName>
        <fullName evidence="2">Uncharacterized protein</fullName>
    </submittedName>
</protein>
<name>A0A9W6BIH4_9CHLO</name>
<accession>A0A9W6BIH4</accession>
<dbReference type="Proteomes" id="UP001165080">
    <property type="component" value="Unassembled WGS sequence"/>
</dbReference>
<evidence type="ECO:0000313" key="2">
    <source>
        <dbReference type="EMBL" id="GLC52759.1"/>
    </source>
</evidence>
<sequence>MSQFYFLISGRGVFYLRISNHRQPVTQQYQQHRRPSEPLSSSGALAAGGEPSAAATCAAATCTSPPPPSAPSCTAAAAATCTSPPPPSAPHLAAAAPACIAARIVTCTLPSCTARAYSASVRKSTNTSLAGKSPRRRRALGPTPTSSHTCKAQWGADGSRYQAFTLPLHSSPGPGLQLKKRRGK</sequence>
<feature type="region of interest" description="Disordered" evidence="1">
    <location>
        <begin position="123"/>
        <end position="152"/>
    </location>
</feature>
<proteinExistence type="predicted"/>
<keyword evidence="3" id="KW-1185">Reference proteome</keyword>
<dbReference type="EMBL" id="BRXU01000006">
    <property type="protein sequence ID" value="GLC52759.1"/>
    <property type="molecule type" value="Genomic_DNA"/>
</dbReference>
<reference evidence="2 3" key="1">
    <citation type="journal article" date="2023" name="Commun. Biol.">
        <title>Reorganization of the ancestral sex-determining regions during the evolution of trioecy in Pleodorina starrii.</title>
        <authorList>
            <person name="Takahashi K."/>
            <person name="Suzuki S."/>
            <person name="Kawai-Toyooka H."/>
            <person name="Yamamoto K."/>
            <person name="Hamaji T."/>
            <person name="Ootsuki R."/>
            <person name="Yamaguchi H."/>
            <person name="Kawachi M."/>
            <person name="Higashiyama T."/>
            <person name="Nozaki H."/>
        </authorList>
    </citation>
    <scope>NUCLEOTIDE SEQUENCE [LARGE SCALE GENOMIC DNA]</scope>
    <source>
        <strain evidence="2 3">NIES-4479</strain>
    </source>
</reference>
<dbReference type="AlphaFoldDB" id="A0A9W6BIH4"/>
<feature type="region of interest" description="Disordered" evidence="1">
    <location>
        <begin position="165"/>
        <end position="184"/>
    </location>
</feature>
<comment type="caution">
    <text evidence="2">The sequence shown here is derived from an EMBL/GenBank/DDBJ whole genome shotgun (WGS) entry which is preliminary data.</text>
</comment>